<organism evidence="1 2">
    <name type="scientific">Microtetraspora malaysiensis</name>
    <dbReference type="NCBI Taxonomy" id="161358"/>
    <lineage>
        <taxon>Bacteria</taxon>
        <taxon>Bacillati</taxon>
        <taxon>Actinomycetota</taxon>
        <taxon>Actinomycetes</taxon>
        <taxon>Streptosporangiales</taxon>
        <taxon>Streptosporangiaceae</taxon>
        <taxon>Microtetraspora</taxon>
    </lineage>
</organism>
<reference evidence="1 2" key="1">
    <citation type="submission" date="2024-10" db="EMBL/GenBank/DDBJ databases">
        <title>The Natural Products Discovery Center: Release of the First 8490 Sequenced Strains for Exploring Actinobacteria Biosynthetic Diversity.</title>
        <authorList>
            <person name="Kalkreuter E."/>
            <person name="Kautsar S.A."/>
            <person name="Yang D."/>
            <person name="Bader C.D."/>
            <person name="Teijaro C.N."/>
            <person name="Fluegel L."/>
            <person name="Davis C.M."/>
            <person name="Simpson J.R."/>
            <person name="Lauterbach L."/>
            <person name="Steele A.D."/>
            <person name="Gui C."/>
            <person name="Meng S."/>
            <person name="Li G."/>
            <person name="Viehrig K."/>
            <person name="Ye F."/>
            <person name="Su P."/>
            <person name="Kiefer A.F."/>
            <person name="Nichols A."/>
            <person name="Cepeda A.J."/>
            <person name="Yan W."/>
            <person name="Fan B."/>
            <person name="Jiang Y."/>
            <person name="Adhikari A."/>
            <person name="Zheng C.-J."/>
            <person name="Schuster L."/>
            <person name="Cowan T.M."/>
            <person name="Smanski M.J."/>
            <person name="Chevrette M.G."/>
            <person name="De Carvalho L.P.S."/>
            <person name="Shen B."/>
        </authorList>
    </citation>
    <scope>NUCLEOTIDE SEQUENCE [LARGE SCALE GENOMIC DNA]</scope>
    <source>
        <strain evidence="1 2">NPDC002173</strain>
    </source>
</reference>
<keyword evidence="1" id="KW-0238">DNA-binding</keyword>
<dbReference type="Pfam" id="PF06224">
    <property type="entry name" value="AlkZ-like"/>
    <property type="match status" value="1"/>
</dbReference>
<dbReference type="GO" id="GO:0003677">
    <property type="term" value="F:DNA binding"/>
    <property type="evidence" value="ECO:0007669"/>
    <property type="project" value="UniProtKB-KW"/>
</dbReference>
<evidence type="ECO:0000313" key="1">
    <source>
        <dbReference type="EMBL" id="MFF3668678.1"/>
    </source>
</evidence>
<dbReference type="PANTHER" id="PTHR38479:SF2">
    <property type="entry name" value="WINGED HELIX DNA-BINDING DOMAIN-CONTAINING PROTEIN"/>
    <property type="match status" value="1"/>
</dbReference>
<sequence>MTVRLTWAQVLAWRLERQLVEPAAGSGPVMIARRLCGVQAQVASSAELAMAVRSADPRPGAVDEALWEERALVKTWLMRGTLHLAPADELPAYCAALGALRFWERGAWQRGHGVTAADVEAIIGAVPEALKGRCLTREELVEAVIEVSGVAHLRQALTSGWGALLKPLSFLGELCYGPPRDGRVTFARPADRLAGWPGALPSTEEGGRALLRAFLGAHGPATPEMFDTWLMRGAMRKAALRGWFRDLGPELAEVEVDGAPMTALTEHVDALAAARPSEGVHLLPGFDQYVLGAPRDLEALLPAAVRPKVSRAAGWISPVVVHRGRVAGVWEAKDGRLAVELAEPVPEAPLQAAAERIAALLGRPAELVIG</sequence>
<accession>A0ABW6SWN7</accession>
<dbReference type="Proteomes" id="UP001602013">
    <property type="component" value="Unassembled WGS sequence"/>
</dbReference>
<comment type="caution">
    <text evidence="1">The sequence shown here is derived from an EMBL/GenBank/DDBJ whole genome shotgun (WGS) entry which is preliminary data.</text>
</comment>
<protein>
    <submittedName>
        <fullName evidence="1">Winged helix DNA-binding domain-containing protein</fullName>
    </submittedName>
</protein>
<proteinExistence type="predicted"/>
<keyword evidence="2" id="KW-1185">Reference proteome</keyword>
<dbReference type="InterPro" id="IPR009351">
    <property type="entry name" value="AlkZ-like"/>
</dbReference>
<evidence type="ECO:0000313" key="2">
    <source>
        <dbReference type="Proteomes" id="UP001602013"/>
    </source>
</evidence>
<dbReference type="PANTHER" id="PTHR38479">
    <property type="entry name" value="LMO0824 PROTEIN"/>
    <property type="match status" value="1"/>
</dbReference>
<name>A0ABW6SWN7_9ACTN</name>
<gene>
    <name evidence="1" type="ORF">ACFYXI_24125</name>
</gene>
<dbReference type="RefSeq" id="WP_387414326.1">
    <property type="nucleotide sequence ID" value="NZ_JBIASD010000016.1"/>
</dbReference>
<dbReference type="EMBL" id="JBIASD010000016">
    <property type="protein sequence ID" value="MFF3668678.1"/>
    <property type="molecule type" value="Genomic_DNA"/>
</dbReference>